<gene>
    <name evidence="1" type="ORF">ACFQHR_12075</name>
</gene>
<name>A0ABW2DPP9_9BACT</name>
<reference evidence="2" key="1">
    <citation type="journal article" date="2019" name="Int. J. Syst. Evol. Microbiol.">
        <title>The Global Catalogue of Microorganisms (GCM) 10K type strain sequencing project: providing services to taxonomists for standard genome sequencing and annotation.</title>
        <authorList>
            <consortium name="The Broad Institute Genomics Platform"/>
            <consortium name="The Broad Institute Genome Sequencing Center for Infectious Disease"/>
            <person name="Wu L."/>
            <person name="Ma J."/>
        </authorList>
    </citation>
    <scope>NUCLEOTIDE SEQUENCE [LARGE SCALE GENOMIC DNA]</scope>
    <source>
        <strain evidence="2">CGMCC 4.7393</strain>
    </source>
</reference>
<dbReference type="Proteomes" id="UP001596405">
    <property type="component" value="Unassembled WGS sequence"/>
</dbReference>
<accession>A0ABW2DPP9</accession>
<proteinExistence type="predicted"/>
<keyword evidence="2" id="KW-1185">Reference proteome</keyword>
<dbReference type="RefSeq" id="WP_066617745.1">
    <property type="nucleotide sequence ID" value="NZ_JBHSYQ010000005.1"/>
</dbReference>
<comment type="caution">
    <text evidence="1">The sequence shown here is derived from an EMBL/GenBank/DDBJ whole genome shotgun (WGS) entry which is preliminary data.</text>
</comment>
<evidence type="ECO:0000313" key="2">
    <source>
        <dbReference type="Proteomes" id="UP001596405"/>
    </source>
</evidence>
<dbReference type="EMBL" id="JBHSYQ010000005">
    <property type="protein sequence ID" value="MFC6998366.1"/>
    <property type="molecule type" value="Genomic_DNA"/>
</dbReference>
<evidence type="ECO:0000313" key="1">
    <source>
        <dbReference type="EMBL" id="MFC6998366.1"/>
    </source>
</evidence>
<organism evidence="1 2">
    <name type="scientific">Rufibacter roseus</name>
    <dbReference type="NCBI Taxonomy" id="1567108"/>
    <lineage>
        <taxon>Bacteria</taxon>
        <taxon>Pseudomonadati</taxon>
        <taxon>Bacteroidota</taxon>
        <taxon>Cytophagia</taxon>
        <taxon>Cytophagales</taxon>
        <taxon>Hymenobacteraceae</taxon>
        <taxon>Rufibacter</taxon>
    </lineage>
</organism>
<protein>
    <submittedName>
        <fullName evidence="1">Uncharacterized protein</fullName>
    </submittedName>
</protein>
<sequence length="199" mass="22631">MESSRLQLDQELQPIPALLHSYSSGEPFHSCITCDSALLANGSQYLVEKAIRNYPEAGVQDVIFEYAMCLTCAQQLREELSADSKVNIENYFAEHVNLEARRKALLSLPDPMKLDNWLSHCLVTGKAREDCTEYQIFGQCFGPDLHFGYMPYMLSGEAMDEIQELISPHTREILDDFMDTHFGLPPELRALLQDRLVLV</sequence>